<reference evidence="1" key="1">
    <citation type="submission" date="2021-03" db="EMBL/GenBank/DDBJ databases">
        <authorList>
            <person name="Lu T."/>
            <person name="Wang Q."/>
            <person name="Han X."/>
        </authorList>
    </citation>
    <scope>NUCLEOTIDE SEQUENCE</scope>
    <source>
        <strain evidence="1">WQ 2009</strain>
    </source>
</reference>
<comment type="caution">
    <text evidence="1">The sequence shown here is derived from an EMBL/GenBank/DDBJ whole genome shotgun (WGS) entry which is preliminary data.</text>
</comment>
<protein>
    <submittedName>
        <fullName evidence="1">Uncharacterized protein</fullName>
    </submittedName>
</protein>
<dbReference type="InterPro" id="IPR036388">
    <property type="entry name" value="WH-like_DNA-bd_sf"/>
</dbReference>
<evidence type="ECO:0000313" key="1">
    <source>
        <dbReference type="EMBL" id="MBP3944590.1"/>
    </source>
</evidence>
<dbReference type="Proteomes" id="UP000679691">
    <property type="component" value="Unassembled WGS sequence"/>
</dbReference>
<dbReference type="AlphaFoldDB" id="A0A8T4HBV2"/>
<dbReference type="RefSeq" id="WP_353548102.1">
    <property type="nucleotide sequence ID" value="NZ_JAGKSB010000030.1"/>
</dbReference>
<evidence type="ECO:0000313" key="2">
    <source>
        <dbReference type="Proteomes" id="UP000679691"/>
    </source>
</evidence>
<sequence>MRSHNGMRPQDIVILLKIISLAVKDEPWQFRDLSALLNISISEISESLRRSEQAGLINGKKVARNSLMEFIQYGLKYVFPQKPGSLATGMPTAHSHPFYKERIVSSNPYVWPSFDGSIRGESIEPLHKGVINASDQDDIFYLLLASVDIIRVGRVREIQIAIEEIKKYVL</sequence>
<name>A0A8T4HBV2_9SPHI</name>
<dbReference type="Gene3D" id="1.10.10.10">
    <property type="entry name" value="Winged helix-like DNA-binding domain superfamily/Winged helix DNA-binding domain"/>
    <property type="match status" value="1"/>
</dbReference>
<accession>A0A8T4HBV2</accession>
<organism evidence="1 2">
    <name type="scientific">Rhinopithecimicrobium faecis</name>
    <dbReference type="NCBI Taxonomy" id="2820698"/>
    <lineage>
        <taxon>Bacteria</taxon>
        <taxon>Pseudomonadati</taxon>
        <taxon>Bacteroidota</taxon>
        <taxon>Sphingobacteriia</taxon>
        <taxon>Sphingobacteriales</taxon>
        <taxon>Sphingobacteriaceae</taxon>
        <taxon>Rhinopithecimicrobium</taxon>
    </lineage>
</organism>
<keyword evidence="2" id="KW-1185">Reference proteome</keyword>
<proteinExistence type="predicted"/>
<dbReference type="EMBL" id="JAGKSB010000030">
    <property type="protein sequence ID" value="MBP3944590.1"/>
    <property type="molecule type" value="Genomic_DNA"/>
</dbReference>
<gene>
    <name evidence="1" type="ORF">J5U18_13715</name>
</gene>